<sequence>MPKQADIRVQVPCCTAAHFWNVVYEKPEATERYHTNFNSSTSTSVTPWVSCQRTVNFTMPLRLPDFLKRTVGLDSVAVTEVQRVVWHGGGSFTVSSETSITNMMGAGRFTTALQLTVTEQPQPAEPQPAAAAPPAPTGQGAPGGDRTSGCGGSPAAAAAVQLVYGVRCAAASIPWPMSATIENVMSEKALVSMQTFLDFCTQLLLEAEEEQHAAVQTAAAAAAAAGAAGATGAPADAAVAPPSAAAAGAALLEPAARLSDSGTATGGPWVAVAGSAAAGDGSAAAAPLLSGGGLSGRISLRHRWPSITCSQEIGGVGGGGVGVGGVSASGVDPFLLRRQDTGGDVFWDAPETFGAAGCGSGVSSGAVSPRQLLLQSGSLRRRSADCATTAPGTNCGGGAAAATAATAAASASAVAVSAVASETHQVAVAVDRLSAAVATLDGKVGKMLLLQEQQQQTLMQQLQDLQHQLHRQQQQQQLQQQGATPDYLLDRPRRGSGGGGSDGGGGSGSDVRWMFRVTMAVAVATLLVMAYWVLHPLTTGFRPGGGAGGGGSGGGGTAPPASIPLVSVLRLDGAAAAGGSLSGGSGSGGSSSSSNGGGGMETAREKVPRLALQVLGRQRRGRGKGDGVRFDEQGGGGGGGSQGARFRGGGGGGGGGGGEGRRRRRQHGRQKPQGGA</sequence>
<keyword evidence="2" id="KW-0472">Membrane</keyword>
<reference evidence="3 4" key="1">
    <citation type="journal article" date="2023" name="Commun. Biol.">
        <title>Reorganization of the ancestral sex-determining regions during the evolution of trioecy in Pleodorina starrii.</title>
        <authorList>
            <person name="Takahashi K."/>
            <person name="Suzuki S."/>
            <person name="Kawai-Toyooka H."/>
            <person name="Yamamoto K."/>
            <person name="Hamaji T."/>
            <person name="Ootsuki R."/>
            <person name="Yamaguchi H."/>
            <person name="Kawachi M."/>
            <person name="Higashiyama T."/>
            <person name="Nozaki H."/>
        </authorList>
    </citation>
    <scope>NUCLEOTIDE SEQUENCE [LARGE SCALE GENOMIC DNA]</scope>
    <source>
        <strain evidence="3 4">NIES-4479</strain>
    </source>
</reference>
<feature type="compositionally biased region" description="Gly residues" evidence="1">
    <location>
        <begin position="633"/>
        <end position="658"/>
    </location>
</feature>
<keyword evidence="2" id="KW-1133">Transmembrane helix</keyword>
<feature type="compositionally biased region" description="Basic and acidic residues" evidence="1">
    <location>
        <begin position="623"/>
        <end position="632"/>
    </location>
</feature>
<evidence type="ECO:0000313" key="3">
    <source>
        <dbReference type="EMBL" id="GLC59164.1"/>
    </source>
</evidence>
<feature type="compositionally biased region" description="Pro residues" evidence="1">
    <location>
        <begin position="123"/>
        <end position="136"/>
    </location>
</feature>
<proteinExistence type="predicted"/>
<feature type="compositionally biased region" description="Basic residues" evidence="1">
    <location>
        <begin position="661"/>
        <end position="670"/>
    </location>
</feature>
<evidence type="ECO:0008006" key="5">
    <source>
        <dbReference type="Google" id="ProtNLM"/>
    </source>
</evidence>
<feature type="region of interest" description="Disordered" evidence="1">
    <location>
        <begin position="578"/>
        <end position="676"/>
    </location>
</feature>
<evidence type="ECO:0000256" key="2">
    <source>
        <dbReference type="SAM" id="Phobius"/>
    </source>
</evidence>
<protein>
    <recommendedName>
        <fullName evidence="5">VASt domain-containing protein</fullName>
    </recommendedName>
</protein>
<dbReference type="Proteomes" id="UP001165080">
    <property type="component" value="Unassembled WGS sequence"/>
</dbReference>
<feature type="compositionally biased region" description="Low complexity" evidence="1">
    <location>
        <begin position="472"/>
        <end position="481"/>
    </location>
</feature>
<dbReference type="AlphaFoldDB" id="A0A9W6BVH2"/>
<name>A0A9W6BVH2_9CHLO</name>
<feature type="region of interest" description="Disordered" evidence="1">
    <location>
        <begin position="119"/>
        <end position="151"/>
    </location>
</feature>
<dbReference type="PRINTS" id="PR01228">
    <property type="entry name" value="EGGSHELL"/>
</dbReference>
<feature type="compositionally biased region" description="Gly residues" evidence="1">
    <location>
        <begin position="495"/>
        <end position="507"/>
    </location>
</feature>
<evidence type="ECO:0000313" key="4">
    <source>
        <dbReference type="Proteomes" id="UP001165080"/>
    </source>
</evidence>
<feature type="transmembrane region" description="Helical" evidence="2">
    <location>
        <begin position="513"/>
        <end position="534"/>
    </location>
</feature>
<accession>A0A9W6BVH2</accession>
<evidence type="ECO:0000256" key="1">
    <source>
        <dbReference type="SAM" id="MobiDB-lite"/>
    </source>
</evidence>
<dbReference type="EMBL" id="BRXU01000026">
    <property type="protein sequence ID" value="GLC59164.1"/>
    <property type="molecule type" value="Genomic_DNA"/>
</dbReference>
<organism evidence="3 4">
    <name type="scientific">Pleodorina starrii</name>
    <dbReference type="NCBI Taxonomy" id="330485"/>
    <lineage>
        <taxon>Eukaryota</taxon>
        <taxon>Viridiplantae</taxon>
        <taxon>Chlorophyta</taxon>
        <taxon>core chlorophytes</taxon>
        <taxon>Chlorophyceae</taxon>
        <taxon>CS clade</taxon>
        <taxon>Chlamydomonadales</taxon>
        <taxon>Volvocaceae</taxon>
        <taxon>Pleodorina</taxon>
    </lineage>
</organism>
<dbReference type="OrthoDB" id="547532at2759"/>
<feature type="region of interest" description="Disordered" evidence="1">
    <location>
        <begin position="472"/>
        <end position="507"/>
    </location>
</feature>
<keyword evidence="2" id="KW-0812">Transmembrane</keyword>
<feature type="compositionally biased region" description="Gly residues" evidence="1">
    <location>
        <begin position="580"/>
        <end position="600"/>
    </location>
</feature>
<gene>
    <name evidence="3" type="primary">PLEST009672</name>
    <name evidence="3" type="ORF">PLESTB_001455300</name>
</gene>
<keyword evidence="4" id="KW-1185">Reference proteome</keyword>
<comment type="caution">
    <text evidence="3">The sequence shown here is derived from an EMBL/GenBank/DDBJ whole genome shotgun (WGS) entry which is preliminary data.</text>
</comment>